<keyword evidence="2" id="KW-0805">Transcription regulation</keyword>
<dbReference type="Proteomes" id="UP000613840">
    <property type="component" value="Unassembled WGS sequence"/>
</dbReference>
<name>A0A917SCM3_9ACTN</name>
<gene>
    <name evidence="6" type="ORF">GCM10011575_29720</name>
</gene>
<evidence type="ECO:0000313" key="6">
    <source>
        <dbReference type="EMBL" id="GGL69133.1"/>
    </source>
</evidence>
<dbReference type="AlphaFoldDB" id="A0A917SCM3"/>
<accession>A0A917SCM3</accession>
<dbReference type="PROSITE" id="PS50931">
    <property type="entry name" value="HTH_LYSR"/>
    <property type="match status" value="1"/>
</dbReference>
<comment type="caution">
    <text evidence="6">The sequence shown here is derived from an EMBL/GenBank/DDBJ whole genome shotgun (WGS) entry which is preliminary data.</text>
</comment>
<dbReference type="InterPro" id="IPR050950">
    <property type="entry name" value="HTH-type_LysR_regulators"/>
</dbReference>
<evidence type="ECO:0000256" key="4">
    <source>
        <dbReference type="ARBA" id="ARBA00023163"/>
    </source>
</evidence>
<dbReference type="Pfam" id="PF03466">
    <property type="entry name" value="LysR_substrate"/>
    <property type="match status" value="1"/>
</dbReference>
<keyword evidence="3" id="KW-0238">DNA-binding</keyword>
<keyword evidence="4" id="KW-0804">Transcription</keyword>
<dbReference type="InterPro" id="IPR000847">
    <property type="entry name" value="LysR_HTH_N"/>
</dbReference>
<feature type="domain" description="HTH lysR-type" evidence="5">
    <location>
        <begin position="1"/>
        <end position="58"/>
    </location>
</feature>
<dbReference type="PANTHER" id="PTHR30419">
    <property type="entry name" value="HTH-TYPE TRANSCRIPTIONAL REGULATOR YBHD"/>
    <property type="match status" value="1"/>
</dbReference>
<proteinExistence type="inferred from homology"/>
<organism evidence="6 7">
    <name type="scientific">Microlunatus endophyticus</name>
    <dbReference type="NCBI Taxonomy" id="1716077"/>
    <lineage>
        <taxon>Bacteria</taxon>
        <taxon>Bacillati</taxon>
        <taxon>Actinomycetota</taxon>
        <taxon>Actinomycetes</taxon>
        <taxon>Propionibacteriales</taxon>
        <taxon>Propionibacteriaceae</taxon>
        <taxon>Microlunatus</taxon>
    </lineage>
</organism>
<dbReference type="SUPFAM" id="SSF46785">
    <property type="entry name" value="Winged helix' DNA-binding domain"/>
    <property type="match status" value="1"/>
</dbReference>
<reference evidence="6" key="2">
    <citation type="submission" date="2020-09" db="EMBL/GenBank/DDBJ databases">
        <authorList>
            <person name="Sun Q."/>
            <person name="Zhou Y."/>
        </authorList>
    </citation>
    <scope>NUCLEOTIDE SEQUENCE</scope>
    <source>
        <strain evidence="6">CGMCC 4.7306</strain>
    </source>
</reference>
<dbReference type="Pfam" id="PF00126">
    <property type="entry name" value="HTH_1"/>
    <property type="match status" value="1"/>
</dbReference>
<evidence type="ECO:0000259" key="5">
    <source>
        <dbReference type="PROSITE" id="PS50931"/>
    </source>
</evidence>
<dbReference type="InterPro" id="IPR005119">
    <property type="entry name" value="LysR_subst-bd"/>
</dbReference>
<dbReference type="GO" id="GO:0003677">
    <property type="term" value="F:DNA binding"/>
    <property type="evidence" value="ECO:0007669"/>
    <property type="project" value="UniProtKB-KW"/>
</dbReference>
<dbReference type="GO" id="GO:0003700">
    <property type="term" value="F:DNA-binding transcription factor activity"/>
    <property type="evidence" value="ECO:0007669"/>
    <property type="project" value="InterPro"/>
</dbReference>
<sequence>MEIAHLELLRELADRGSVTEVARATGRTTSAVSQQLRLLQRTAGVQLLERSGRGVRLTDAGEALARTAVKVSTAIAEAEADWDRYRRTATGTVRLAFFYSAGEILIPGLLDRMDAYPQIELITDERDVGEGDFDALVSDFDIVIAHRSDGGAVADRSRLHVTHLLREPVDVAVALDHRLAKLDRVTTADVIDEPWIGVPKEFPLDRVLSAVSLQAGRDAKIIFRTTHLPLAEKLVEVGRGVALLPRHSSRPRAAGRFALVPLAGIRAGRHLEALSRPDRAARRSVRLVLDALTAEAATL</sequence>
<evidence type="ECO:0000256" key="2">
    <source>
        <dbReference type="ARBA" id="ARBA00023015"/>
    </source>
</evidence>
<reference evidence="6" key="1">
    <citation type="journal article" date="2014" name="Int. J. Syst. Evol. Microbiol.">
        <title>Complete genome sequence of Corynebacterium casei LMG S-19264T (=DSM 44701T), isolated from a smear-ripened cheese.</title>
        <authorList>
            <consortium name="US DOE Joint Genome Institute (JGI-PGF)"/>
            <person name="Walter F."/>
            <person name="Albersmeier A."/>
            <person name="Kalinowski J."/>
            <person name="Ruckert C."/>
        </authorList>
    </citation>
    <scope>NUCLEOTIDE SEQUENCE</scope>
    <source>
        <strain evidence="6">CGMCC 4.7306</strain>
    </source>
</reference>
<dbReference type="EMBL" id="BMMZ01000007">
    <property type="protein sequence ID" value="GGL69133.1"/>
    <property type="molecule type" value="Genomic_DNA"/>
</dbReference>
<dbReference type="InterPro" id="IPR036390">
    <property type="entry name" value="WH_DNA-bd_sf"/>
</dbReference>
<evidence type="ECO:0000313" key="7">
    <source>
        <dbReference type="Proteomes" id="UP000613840"/>
    </source>
</evidence>
<dbReference type="SUPFAM" id="SSF53850">
    <property type="entry name" value="Periplasmic binding protein-like II"/>
    <property type="match status" value="1"/>
</dbReference>
<protein>
    <submittedName>
        <fullName evidence="6">LysR family transcriptional regulator</fullName>
    </submittedName>
</protein>
<dbReference type="Gene3D" id="3.40.190.10">
    <property type="entry name" value="Periplasmic binding protein-like II"/>
    <property type="match status" value="2"/>
</dbReference>
<dbReference type="CDD" id="cd05466">
    <property type="entry name" value="PBP2_LTTR_substrate"/>
    <property type="match status" value="1"/>
</dbReference>
<keyword evidence="7" id="KW-1185">Reference proteome</keyword>
<dbReference type="GO" id="GO:0005829">
    <property type="term" value="C:cytosol"/>
    <property type="evidence" value="ECO:0007669"/>
    <property type="project" value="TreeGrafter"/>
</dbReference>
<evidence type="ECO:0000256" key="3">
    <source>
        <dbReference type="ARBA" id="ARBA00023125"/>
    </source>
</evidence>
<dbReference type="RefSeq" id="WP_188896163.1">
    <property type="nucleotide sequence ID" value="NZ_BMMZ01000007.1"/>
</dbReference>
<evidence type="ECO:0000256" key="1">
    <source>
        <dbReference type="ARBA" id="ARBA00009437"/>
    </source>
</evidence>
<dbReference type="Gene3D" id="1.10.10.10">
    <property type="entry name" value="Winged helix-like DNA-binding domain superfamily/Winged helix DNA-binding domain"/>
    <property type="match status" value="1"/>
</dbReference>
<comment type="similarity">
    <text evidence="1">Belongs to the LysR transcriptional regulatory family.</text>
</comment>
<dbReference type="InterPro" id="IPR036388">
    <property type="entry name" value="WH-like_DNA-bd_sf"/>
</dbReference>